<name>A0A1Y3G9L4_9EURY</name>
<comment type="caution">
    <text evidence="1">The sequence shown here is derived from an EMBL/GenBank/DDBJ whole genome shotgun (WGS) entry which is preliminary data.</text>
</comment>
<dbReference type="SUPFAM" id="SSF110849">
    <property type="entry name" value="ParB/Sulfiredoxin"/>
    <property type="match status" value="1"/>
</dbReference>
<protein>
    <submittedName>
        <fullName evidence="1">ParB-like nuclease domain containing protein</fullName>
    </submittedName>
</protein>
<dbReference type="OrthoDB" id="197906at2157"/>
<dbReference type="RefSeq" id="WP_086637894.1">
    <property type="nucleotide sequence ID" value="NZ_MRZU01000005.1"/>
</dbReference>
<organism evidence="1 2">
    <name type="scientific">Methanonatronarchaeum thermophilum</name>
    <dbReference type="NCBI Taxonomy" id="1927129"/>
    <lineage>
        <taxon>Archaea</taxon>
        <taxon>Methanobacteriati</taxon>
        <taxon>Methanobacteriota</taxon>
        <taxon>Methanonatronarchaeia</taxon>
        <taxon>Methanonatronarchaeales</taxon>
        <taxon>Methanonatronarchaeaceae</taxon>
        <taxon>Methanonatronarchaeum</taxon>
    </lineage>
</organism>
<keyword evidence="2" id="KW-1185">Reference proteome</keyword>
<dbReference type="AlphaFoldDB" id="A0A1Y3G9L4"/>
<accession>A0A1Y3G9L4</accession>
<proteinExistence type="predicted"/>
<gene>
    <name evidence="1" type="ORF">AMET1_1531</name>
</gene>
<dbReference type="Proteomes" id="UP000195137">
    <property type="component" value="Unassembled WGS sequence"/>
</dbReference>
<evidence type="ECO:0000313" key="2">
    <source>
        <dbReference type="Proteomes" id="UP000195137"/>
    </source>
</evidence>
<sequence length="191" mass="23276">MKSPYFNAKIPFGTIQGGNWDKKDFQKYTLAHYEYKYYKLIHSNDIRNTVFFKSLKNHYIKNIPWEKTIFFKKIYKLIQNNVYFYKNIKNIKTLKKHFKYLDRLYQSIKTKGLKSQKQLKRAPQKEIKVDISRNGKYLIRGGRHRICISKILDIAKIPVVIVARHRKWIKKREYAYKNNLKYHPDFNEFSQ</sequence>
<evidence type="ECO:0000313" key="1">
    <source>
        <dbReference type="EMBL" id="OUJ18089.1"/>
    </source>
</evidence>
<dbReference type="EMBL" id="MRZU01000005">
    <property type="protein sequence ID" value="OUJ18089.1"/>
    <property type="molecule type" value="Genomic_DNA"/>
</dbReference>
<reference evidence="1 2" key="1">
    <citation type="submission" date="2016-12" db="EMBL/GenBank/DDBJ databases">
        <title>Discovery of methanogenic haloarchaea.</title>
        <authorList>
            <person name="Sorokin D.Y."/>
            <person name="Makarova K.S."/>
            <person name="Abbas B."/>
            <person name="Ferrer M."/>
            <person name="Golyshin P.N."/>
        </authorList>
    </citation>
    <scope>NUCLEOTIDE SEQUENCE [LARGE SCALE GENOMIC DNA]</scope>
    <source>
        <strain evidence="1">AMET1</strain>
    </source>
</reference>
<dbReference type="InterPro" id="IPR036086">
    <property type="entry name" value="ParB/Sulfiredoxin_sf"/>
</dbReference>